<dbReference type="AlphaFoldDB" id="A4BV91"/>
<dbReference type="SUPFAM" id="SSF55874">
    <property type="entry name" value="ATPase domain of HSP90 chaperone/DNA topoisomerase II/histidine kinase"/>
    <property type="match status" value="1"/>
</dbReference>
<comment type="caution">
    <text evidence="21">The sequence shown here is derived from an EMBL/GenBank/DDBJ whole genome shotgun (WGS) entry which is preliminary data.</text>
</comment>
<dbReference type="SMART" id="SM00448">
    <property type="entry name" value="REC"/>
    <property type="match status" value="2"/>
</dbReference>
<dbReference type="PROSITE" id="PS50109">
    <property type="entry name" value="HIS_KIN"/>
    <property type="match status" value="1"/>
</dbReference>
<dbReference type="Gene3D" id="1.20.120.160">
    <property type="entry name" value="HPT domain"/>
    <property type="match status" value="1"/>
</dbReference>
<dbReference type="SUPFAM" id="SSF47384">
    <property type="entry name" value="Homodimeric domain of signal transducing histidine kinase"/>
    <property type="match status" value="1"/>
</dbReference>
<evidence type="ECO:0000313" key="21">
    <source>
        <dbReference type="EMBL" id="EAR20358.1"/>
    </source>
</evidence>
<feature type="modified residue" description="Phosphohistidine" evidence="16">
    <location>
        <position position="653"/>
    </location>
</feature>
<keyword evidence="11" id="KW-1133">Transmembrane helix</keyword>
<dbReference type="InterPro" id="IPR011006">
    <property type="entry name" value="CheY-like_superfamily"/>
</dbReference>
<proteinExistence type="predicted"/>
<dbReference type="CDD" id="cd00088">
    <property type="entry name" value="HPT"/>
    <property type="match status" value="1"/>
</dbReference>
<keyword evidence="7" id="KW-0812">Transmembrane</keyword>
<keyword evidence="5 17" id="KW-0597">Phosphoprotein</keyword>
<dbReference type="InterPro" id="IPR036641">
    <property type="entry name" value="HPT_dom_sf"/>
</dbReference>
<feature type="domain" description="Response regulatory" evidence="19">
    <location>
        <begin position="311"/>
        <end position="432"/>
    </location>
</feature>
<dbReference type="HOGENOM" id="CLU_000445_104_15_6"/>
<dbReference type="InterPro" id="IPR003594">
    <property type="entry name" value="HATPase_dom"/>
</dbReference>
<feature type="modified residue" description="4-aspartylphosphate" evidence="17">
    <location>
        <position position="502"/>
    </location>
</feature>
<organism evidence="21 22">
    <name type="scientific">Nitrococcus mobilis Nb-231</name>
    <dbReference type="NCBI Taxonomy" id="314278"/>
    <lineage>
        <taxon>Bacteria</taxon>
        <taxon>Pseudomonadati</taxon>
        <taxon>Pseudomonadota</taxon>
        <taxon>Gammaproteobacteria</taxon>
        <taxon>Chromatiales</taxon>
        <taxon>Ectothiorhodospiraceae</taxon>
        <taxon>Nitrococcus</taxon>
    </lineage>
</organism>
<dbReference type="SMART" id="SM00073">
    <property type="entry name" value="HPT"/>
    <property type="match status" value="1"/>
</dbReference>
<dbReference type="InterPro" id="IPR036890">
    <property type="entry name" value="HATPase_C_sf"/>
</dbReference>
<evidence type="ECO:0000256" key="2">
    <source>
        <dbReference type="ARBA" id="ARBA00004651"/>
    </source>
</evidence>
<dbReference type="Pfam" id="PF02518">
    <property type="entry name" value="HATPase_c"/>
    <property type="match status" value="1"/>
</dbReference>
<evidence type="ECO:0000259" key="19">
    <source>
        <dbReference type="PROSITE" id="PS50110"/>
    </source>
</evidence>
<dbReference type="InterPro" id="IPR005467">
    <property type="entry name" value="His_kinase_dom"/>
</dbReference>
<evidence type="ECO:0000256" key="6">
    <source>
        <dbReference type="ARBA" id="ARBA00022679"/>
    </source>
</evidence>
<dbReference type="InterPro" id="IPR001789">
    <property type="entry name" value="Sig_transdc_resp-reg_receiver"/>
</dbReference>
<dbReference type="eggNOG" id="COG0642">
    <property type="taxonomic scope" value="Bacteria"/>
</dbReference>
<evidence type="ECO:0000256" key="15">
    <source>
        <dbReference type="ARBA" id="ARBA00068150"/>
    </source>
</evidence>
<feature type="domain" description="Histidine kinase" evidence="18">
    <location>
        <begin position="70"/>
        <end position="291"/>
    </location>
</feature>
<dbReference type="SUPFAM" id="SSF52172">
    <property type="entry name" value="CheY-like"/>
    <property type="match status" value="2"/>
</dbReference>
<feature type="modified residue" description="4-aspartylphosphate" evidence="17">
    <location>
        <position position="365"/>
    </location>
</feature>
<dbReference type="Pfam" id="PF00072">
    <property type="entry name" value="Response_reg"/>
    <property type="match status" value="2"/>
</dbReference>
<feature type="domain" description="Response regulatory" evidence="19">
    <location>
        <begin position="453"/>
        <end position="571"/>
    </location>
</feature>
<name>A4BV91_9GAMM</name>
<dbReference type="Pfam" id="PF00512">
    <property type="entry name" value="HisKA"/>
    <property type="match status" value="1"/>
</dbReference>
<accession>A4BV91</accession>
<dbReference type="PROSITE" id="PS50110">
    <property type="entry name" value="RESPONSE_REGULATORY"/>
    <property type="match status" value="2"/>
</dbReference>
<dbReference type="Gene3D" id="1.10.287.130">
    <property type="match status" value="1"/>
</dbReference>
<keyword evidence="12" id="KW-0902">Two-component regulatory system</keyword>
<evidence type="ECO:0000256" key="3">
    <source>
        <dbReference type="ARBA" id="ARBA00012438"/>
    </source>
</evidence>
<evidence type="ECO:0000256" key="17">
    <source>
        <dbReference type="PROSITE-ProRule" id="PRU00169"/>
    </source>
</evidence>
<dbReference type="CDD" id="cd17546">
    <property type="entry name" value="REC_hyHK_CKI1_RcsC-like"/>
    <property type="match status" value="1"/>
</dbReference>
<dbReference type="Proteomes" id="UP000003374">
    <property type="component" value="Unassembled WGS sequence"/>
</dbReference>
<dbReference type="SMART" id="SM00388">
    <property type="entry name" value="HisKA"/>
    <property type="match status" value="1"/>
</dbReference>
<dbReference type="PROSITE" id="PS50894">
    <property type="entry name" value="HPT"/>
    <property type="match status" value="1"/>
</dbReference>
<dbReference type="Pfam" id="PF01627">
    <property type="entry name" value="Hpt"/>
    <property type="match status" value="1"/>
</dbReference>
<evidence type="ECO:0000256" key="8">
    <source>
        <dbReference type="ARBA" id="ARBA00022741"/>
    </source>
</evidence>
<comment type="subunit">
    <text evidence="14">At low DSF concentrations, interacts with RpfF.</text>
</comment>
<evidence type="ECO:0000256" key="11">
    <source>
        <dbReference type="ARBA" id="ARBA00022989"/>
    </source>
</evidence>
<dbReference type="GO" id="GO:0000155">
    <property type="term" value="F:phosphorelay sensor kinase activity"/>
    <property type="evidence" value="ECO:0007669"/>
    <property type="project" value="InterPro"/>
</dbReference>
<comment type="catalytic activity">
    <reaction evidence="1">
        <text>ATP + protein L-histidine = ADP + protein N-phospho-L-histidine.</text>
        <dbReference type="EC" id="2.7.13.3"/>
    </reaction>
</comment>
<evidence type="ECO:0000256" key="10">
    <source>
        <dbReference type="ARBA" id="ARBA00022840"/>
    </source>
</evidence>
<gene>
    <name evidence="21" type="ORF">NB231_06785</name>
</gene>
<dbReference type="eggNOG" id="COG2205">
    <property type="taxonomic scope" value="Bacteria"/>
</dbReference>
<evidence type="ECO:0000256" key="12">
    <source>
        <dbReference type="ARBA" id="ARBA00023012"/>
    </source>
</evidence>
<dbReference type="FunFam" id="3.30.565.10:FF:000010">
    <property type="entry name" value="Sensor histidine kinase RcsC"/>
    <property type="match status" value="1"/>
</dbReference>
<dbReference type="InterPro" id="IPR004358">
    <property type="entry name" value="Sig_transdc_His_kin-like_C"/>
</dbReference>
<dbReference type="RefSeq" id="WP_005000754.1">
    <property type="nucleotide sequence ID" value="NZ_CH672427.1"/>
</dbReference>
<evidence type="ECO:0000256" key="4">
    <source>
        <dbReference type="ARBA" id="ARBA00022475"/>
    </source>
</evidence>
<dbReference type="GO" id="GO:0005524">
    <property type="term" value="F:ATP binding"/>
    <property type="evidence" value="ECO:0007669"/>
    <property type="project" value="UniProtKB-KW"/>
</dbReference>
<evidence type="ECO:0000256" key="16">
    <source>
        <dbReference type="PROSITE-ProRule" id="PRU00110"/>
    </source>
</evidence>
<dbReference type="InterPro" id="IPR008207">
    <property type="entry name" value="Sig_transdc_His_kin_Hpt_dom"/>
</dbReference>
<keyword evidence="10 21" id="KW-0067">ATP-binding</keyword>
<keyword evidence="6" id="KW-0808">Transferase</keyword>
<dbReference type="EC" id="2.7.13.3" evidence="3"/>
<comment type="subcellular location">
    <subcellularLocation>
        <location evidence="2">Cell membrane</location>
        <topology evidence="2">Multi-pass membrane protein</topology>
    </subcellularLocation>
</comment>
<keyword evidence="13" id="KW-0472">Membrane</keyword>
<evidence type="ECO:0000256" key="5">
    <source>
        <dbReference type="ARBA" id="ARBA00022553"/>
    </source>
</evidence>
<dbReference type="CDD" id="cd00156">
    <property type="entry name" value="REC"/>
    <property type="match status" value="1"/>
</dbReference>
<sequence>MTRSTEPDAAWQKRYERERKARLEAEAIAEKSTRELYERIQDLKKAGEELRHAKEAAQAASVAKGNFLANMSHEIRTPMNAIIGMTELVLDTDLTDTQREYLAMVREAGNSLLSLLNDILDFSKIEAGKLELESHVFGLRERLGDAMKSLAFRAHGKGIELACHVHPEVPDALLGDASRLRQIVVNLVGNAIKFTTQGEVVLDVAYESPTNNAANLHFTVTDTGIGIPTDKLESIFDSFEQADMSTTRQFGGTGLGLAISSRLVKLMGGRIWAESELGCGSDFHFTMKFSLAAERPAEAQPLEAVFPDNVRALIVDDNATNRLILNEMLGNWGMQATSVAAVAEGLAALRTAYAARRPFRLVITDCHMPGEDGFDLAEKIKQDGQLSDIQLVMLTSGSEPGDIAHCEQLGVVAHLLKPVKQSELFDAIGSALGLQVAEEEAPLDEVQQLKALRILLAEDSIVNQKLALALLKKHGHDVVVANNGKEAVAVFDRDRFDLVLMDVQMPEMDGLEATAAVRAKEANSDRHVPIIALTAHAMKGDREQCLEAGMDGYVSKPIRAPELFNTIAALIATAAPTQADETVPTEEGQTKAERAISADELIDWSAALKTAQGNQDFLKELVQLLLDESAKMLVEIHAAIEEQEAKTLQRAAHTLKSSMKAVGASSVAQIAERLEIIGRENQLAGADEVATLLHQRFDRLEIELRAFLAGKKTVG</sequence>
<feature type="domain" description="HPt" evidence="20">
    <location>
        <begin position="614"/>
        <end position="707"/>
    </location>
</feature>
<evidence type="ECO:0000259" key="18">
    <source>
        <dbReference type="PROSITE" id="PS50109"/>
    </source>
</evidence>
<evidence type="ECO:0000256" key="7">
    <source>
        <dbReference type="ARBA" id="ARBA00022692"/>
    </source>
</evidence>
<keyword evidence="4" id="KW-1003">Cell membrane</keyword>
<dbReference type="EMBL" id="AAOF01000024">
    <property type="protein sequence ID" value="EAR20358.1"/>
    <property type="molecule type" value="Genomic_DNA"/>
</dbReference>
<dbReference type="GO" id="GO:0005886">
    <property type="term" value="C:plasma membrane"/>
    <property type="evidence" value="ECO:0007669"/>
    <property type="project" value="UniProtKB-SubCell"/>
</dbReference>
<dbReference type="PRINTS" id="PR00344">
    <property type="entry name" value="BCTRLSENSOR"/>
</dbReference>
<dbReference type="PANTHER" id="PTHR45339:SF1">
    <property type="entry name" value="HYBRID SIGNAL TRANSDUCTION HISTIDINE KINASE J"/>
    <property type="match status" value="1"/>
</dbReference>
<evidence type="ECO:0000256" key="13">
    <source>
        <dbReference type="ARBA" id="ARBA00023136"/>
    </source>
</evidence>
<dbReference type="InterPro" id="IPR003661">
    <property type="entry name" value="HisK_dim/P_dom"/>
</dbReference>
<keyword evidence="9 21" id="KW-0418">Kinase</keyword>
<dbReference type="STRING" id="314278.NB231_06785"/>
<dbReference type="SMART" id="SM00387">
    <property type="entry name" value="HATPase_c"/>
    <property type="match status" value="1"/>
</dbReference>
<dbReference type="CDD" id="cd00082">
    <property type="entry name" value="HisKA"/>
    <property type="match status" value="1"/>
</dbReference>
<reference evidence="21 22" key="1">
    <citation type="submission" date="2006-02" db="EMBL/GenBank/DDBJ databases">
        <authorList>
            <person name="Waterbury J."/>
            <person name="Ferriera S."/>
            <person name="Johnson J."/>
            <person name="Kravitz S."/>
            <person name="Halpern A."/>
            <person name="Remington K."/>
            <person name="Beeson K."/>
            <person name="Tran B."/>
            <person name="Rogers Y.-H."/>
            <person name="Friedman R."/>
            <person name="Venter J.C."/>
        </authorList>
    </citation>
    <scope>NUCLEOTIDE SEQUENCE [LARGE SCALE GENOMIC DNA]</scope>
    <source>
        <strain evidence="21 22">Nb-231</strain>
    </source>
</reference>
<evidence type="ECO:0000256" key="1">
    <source>
        <dbReference type="ARBA" id="ARBA00000085"/>
    </source>
</evidence>
<protein>
    <recommendedName>
        <fullName evidence="15">Sensory/regulatory protein RpfC</fullName>
        <ecNumber evidence="3">2.7.13.3</ecNumber>
    </recommendedName>
</protein>
<dbReference type="Gene3D" id="3.30.565.10">
    <property type="entry name" value="Histidine kinase-like ATPase, C-terminal domain"/>
    <property type="match status" value="1"/>
</dbReference>
<dbReference type="FunFam" id="1.10.287.130:FF:000002">
    <property type="entry name" value="Two-component osmosensing histidine kinase"/>
    <property type="match status" value="1"/>
</dbReference>
<evidence type="ECO:0000313" key="22">
    <source>
        <dbReference type="Proteomes" id="UP000003374"/>
    </source>
</evidence>
<keyword evidence="8" id="KW-0547">Nucleotide-binding</keyword>
<dbReference type="Gene3D" id="3.40.50.2300">
    <property type="match status" value="2"/>
</dbReference>
<dbReference type="InterPro" id="IPR036097">
    <property type="entry name" value="HisK_dim/P_sf"/>
</dbReference>
<dbReference type="PANTHER" id="PTHR45339">
    <property type="entry name" value="HYBRID SIGNAL TRANSDUCTION HISTIDINE KINASE J"/>
    <property type="match status" value="1"/>
</dbReference>
<evidence type="ECO:0000256" key="9">
    <source>
        <dbReference type="ARBA" id="ARBA00022777"/>
    </source>
</evidence>
<keyword evidence="22" id="KW-1185">Reference proteome</keyword>
<dbReference type="SUPFAM" id="SSF47226">
    <property type="entry name" value="Histidine-containing phosphotransfer domain, HPT domain"/>
    <property type="match status" value="1"/>
</dbReference>
<evidence type="ECO:0000256" key="14">
    <source>
        <dbReference type="ARBA" id="ARBA00064003"/>
    </source>
</evidence>
<dbReference type="CDD" id="cd16922">
    <property type="entry name" value="HATPase_EvgS-ArcB-TorS-like"/>
    <property type="match status" value="1"/>
</dbReference>
<evidence type="ECO:0000259" key="20">
    <source>
        <dbReference type="PROSITE" id="PS50894"/>
    </source>
</evidence>